<sequence length="135" mass="15221">MHEAHSITTPMVGGSIVSEFSGEKFSDVHLYRSIVGVLQYVTITRPELAYSVNKVGQFMHAPSLVHWQAVKCILHYLRGTIDHGLIFHKPKDLSLQGYVDSDWASDPDDRKSTSGYCVFFSTTNMGMKDVYKNHI</sequence>
<dbReference type="PANTHER" id="PTHR11439:SF467">
    <property type="entry name" value="INTEGRASE CATALYTIC DOMAIN-CONTAINING PROTEIN"/>
    <property type="match status" value="1"/>
</dbReference>
<dbReference type="Proteomes" id="UP000504603">
    <property type="component" value="Unplaced"/>
</dbReference>
<name>A0A6J1DCY6_MOMCH</name>
<dbReference type="PANTHER" id="PTHR11439">
    <property type="entry name" value="GAG-POL-RELATED RETROTRANSPOSON"/>
    <property type="match status" value="1"/>
</dbReference>
<dbReference type="KEGG" id="mcha:111019625"/>
<accession>A0A6J1DCY6</accession>
<dbReference type="RefSeq" id="XP_022151713.1">
    <property type="nucleotide sequence ID" value="XM_022296021.1"/>
</dbReference>
<evidence type="ECO:0000313" key="1">
    <source>
        <dbReference type="Proteomes" id="UP000504603"/>
    </source>
</evidence>
<dbReference type="AlphaFoldDB" id="A0A6J1DCY6"/>
<dbReference type="GeneID" id="111019625"/>
<evidence type="ECO:0000313" key="2">
    <source>
        <dbReference type="RefSeq" id="XP_022151713.1"/>
    </source>
</evidence>
<proteinExistence type="predicted"/>
<dbReference type="OrthoDB" id="1931513at2759"/>
<organism evidence="1 2">
    <name type="scientific">Momordica charantia</name>
    <name type="common">Bitter gourd</name>
    <name type="synonym">Balsam pear</name>
    <dbReference type="NCBI Taxonomy" id="3673"/>
    <lineage>
        <taxon>Eukaryota</taxon>
        <taxon>Viridiplantae</taxon>
        <taxon>Streptophyta</taxon>
        <taxon>Embryophyta</taxon>
        <taxon>Tracheophyta</taxon>
        <taxon>Spermatophyta</taxon>
        <taxon>Magnoliopsida</taxon>
        <taxon>eudicotyledons</taxon>
        <taxon>Gunneridae</taxon>
        <taxon>Pentapetalae</taxon>
        <taxon>rosids</taxon>
        <taxon>fabids</taxon>
        <taxon>Cucurbitales</taxon>
        <taxon>Cucurbitaceae</taxon>
        <taxon>Momordiceae</taxon>
        <taxon>Momordica</taxon>
    </lineage>
</organism>
<protein>
    <submittedName>
        <fullName evidence="2">Uncharacterized protein LOC111019625</fullName>
    </submittedName>
</protein>
<keyword evidence="1" id="KW-1185">Reference proteome</keyword>
<reference evidence="2" key="1">
    <citation type="submission" date="2025-08" db="UniProtKB">
        <authorList>
            <consortium name="RefSeq"/>
        </authorList>
    </citation>
    <scope>IDENTIFICATION</scope>
    <source>
        <strain evidence="2">OHB3-1</strain>
    </source>
</reference>
<gene>
    <name evidence="2" type="primary">LOC111019625</name>
</gene>